<protein>
    <submittedName>
        <fullName evidence="3">Ig-like domain-containing protein</fullName>
    </submittedName>
</protein>
<feature type="transmembrane region" description="Helical" evidence="1">
    <location>
        <begin position="376"/>
        <end position="401"/>
    </location>
</feature>
<keyword evidence="1" id="KW-0812">Transmembrane</keyword>
<keyword evidence="2" id="KW-1185">Reference proteome</keyword>
<keyword evidence="1" id="KW-1133">Transmembrane helix</keyword>
<sequence>MEMLQPADLLLEKDQRIVEMYLSNIRRFSAGFCIQLDASSTRLMSAEYGEKFTYIQAQSLTPDAENFLNTSFSFAGETRKIVSIAVFLSISFSPSFRSTFSSWRCGSSFVCQHVCHASARIAYEALDANKQLKEYFFGSQYGVITRDKIASHLYQVHITNNEIVCYSWKANGMRQSASRTNSPIKWKVLIAYSAHAVQLVLLDNSIIGFKNECTQLSCNIDYCSSSTILPTNTQQSQFVINLSTLSNVDYKRFVMVSSEMKTYANNEYAQVNLILRPPFRLAHVANNYAVQAILHTVNSNSGFKAFDFVIVNKTTYTVINRKEDYPLSAEEISLMIMECSKYSELDLRYQNEAFPVENITEHDIIELRVAQESNTLVLVLVIVISTILISASMYVGGAVVVKLRTDRLIEQVAEVIEISILILINKRVYFQPINTEKRLDHGITRRAKRMDREYV</sequence>
<proteinExistence type="predicted"/>
<evidence type="ECO:0000313" key="2">
    <source>
        <dbReference type="Proteomes" id="UP000095283"/>
    </source>
</evidence>
<evidence type="ECO:0000313" key="3">
    <source>
        <dbReference type="WBParaSite" id="Hba_00954"/>
    </source>
</evidence>
<name>A0A1I7W8H7_HETBA</name>
<evidence type="ECO:0000256" key="1">
    <source>
        <dbReference type="SAM" id="Phobius"/>
    </source>
</evidence>
<dbReference type="WBParaSite" id="Hba_00954">
    <property type="protein sequence ID" value="Hba_00954"/>
    <property type="gene ID" value="Hba_00954"/>
</dbReference>
<reference evidence="3" key="1">
    <citation type="submission" date="2016-11" db="UniProtKB">
        <authorList>
            <consortium name="WormBaseParasite"/>
        </authorList>
    </citation>
    <scope>IDENTIFICATION</scope>
</reference>
<dbReference type="Proteomes" id="UP000095283">
    <property type="component" value="Unplaced"/>
</dbReference>
<dbReference type="AlphaFoldDB" id="A0A1I7W8H7"/>
<accession>A0A1I7W8H7</accession>
<keyword evidence="1" id="KW-0472">Membrane</keyword>
<organism evidence="2 3">
    <name type="scientific">Heterorhabditis bacteriophora</name>
    <name type="common">Entomopathogenic nematode worm</name>
    <dbReference type="NCBI Taxonomy" id="37862"/>
    <lineage>
        <taxon>Eukaryota</taxon>
        <taxon>Metazoa</taxon>
        <taxon>Ecdysozoa</taxon>
        <taxon>Nematoda</taxon>
        <taxon>Chromadorea</taxon>
        <taxon>Rhabditida</taxon>
        <taxon>Rhabditina</taxon>
        <taxon>Rhabditomorpha</taxon>
        <taxon>Strongyloidea</taxon>
        <taxon>Heterorhabditidae</taxon>
        <taxon>Heterorhabditis</taxon>
    </lineage>
</organism>